<dbReference type="OrthoDB" id="9782855at2"/>
<dbReference type="CDD" id="cd02440">
    <property type="entry name" value="AdoMet_MTases"/>
    <property type="match status" value="1"/>
</dbReference>
<evidence type="ECO:0000313" key="3">
    <source>
        <dbReference type="Proteomes" id="UP000256913"/>
    </source>
</evidence>
<reference evidence="2 3" key="1">
    <citation type="submission" date="2018-08" db="EMBL/GenBank/DDBJ databases">
        <title>Sequencing the genomes of 1000 actinobacteria strains.</title>
        <authorList>
            <person name="Klenk H.-P."/>
        </authorList>
    </citation>
    <scope>NUCLEOTIDE SEQUENCE [LARGE SCALE GENOMIC DNA]</scope>
    <source>
        <strain evidence="2 3">DSM 44099</strain>
    </source>
</reference>
<dbReference type="Gene3D" id="1.10.10.10">
    <property type="entry name" value="Winged helix-like DNA-binding domain superfamily/Winged helix DNA-binding domain"/>
    <property type="match status" value="1"/>
</dbReference>
<feature type="domain" description="Methyltransferase" evidence="1">
    <location>
        <begin position="163"/>
        <end position="271"/>
    </location>
</feature>
<dbReference type="PANTHER" id="PTHR45128">
    <property type="entry name" value="METHYLTRANSFERASE TYPE 11"/>
    <property type="match status" value="1"/>
</dbReference>
<dbReference type="SUPFAM" id="SSF46785">
    <property type="entry name" value="Winged helix' DNA-binding domain"/>
    <property type="match status" value="1"/>
</dbReference>
<accession>A0A3D9ZES1</accession>
<gene>
    <name evidence="2" type="ORF">DFJ67_1892</name>
</gene>
<dbReference type="GO" id="GO:0032259">
    <property type="term" value="P:methylation"/>
    <property type="evidence" value="ECO:0007669"/>
    <property type="project" value="UniProtKB-KW"/>
</dbReference>
<protein>
    <submittedName>
        <fullName evidence="2">Methyltransferase family protein</fullName>
    </submittedName>
</protein>
<proteinExistence type="predicted"/>
<dbReference type="PANTHER" id="PTHR45128:SF1">
    <property type="entry name" value="S-ADENOSYLMETHIONINE-DEPENDENT METHYLTRANSFERASE RV2258C"/>
    <property type="match status" value="1"/>
</dbReference>
<dbReference type="GO" id="GO:0008168">
    <property type="term" value="F:methyltransferase activity"/>
    <property type="evidence" value="ECO:0007669"/>
    <property type="project" value="UniProtKB-KW"/>
</dbReference>
<name>A0A3D9ZES1_9ACTN</name>
<organism evidence="2 3">
    <name type="scientific">Asanoa ferruginea</name>
    <dbReference type="NCBI Taxonomy" id="53367"/>
    <lineage>
        <taxon>Bacteria</taxon>
        <taxon>Bacillati</taxon>
        <taxon>Actinomycetota</taxon>
        <taxon>Actinomycetes</taxon>
        <taxon>Micromonosporales</taxon>
        <taxon>Micromonosporaceae</taxon>
        <taxon>Asanoa</taxon>
    </lineage>
</organism>
<evidence type="ECO:0000259" key="1">
    <source>
        <dbReference type="Pfam" id="PF13847"/>
    </source>
</evidence>
<dbReference type="EMBL" id="QUMQ01000001">
    <property type="protein sequence ID" value="REF95928.1"/>
    <property type="molecule type" value="Genomic_DNA"/>
</dbReference>
<dbReference type="AlphaFoldDB" id="A0A3D9ZES1"/>
<dbReference type="InterPro" id="IPR053173">
    <property type="entry name" value="SAM-binding_MTase"/>
</dbReference>
<dbReference type="InterPro" id="IPR029063">
    <property type="entry name" value="SAM-dependent_MTases_sf"/>
</dbReference>
<dbReference type="InterPro" id="IPR036388">
    <property type="entry name" value="WH-like_DNA-bd_sf"/>
</dbReference>
<keyword evidence="3" id="KW-1185">Reference proteome</keyword>
<dbReference type="Pfam" id="PF13847">
    <property type="entry name" value="Methyltransf_31"/>
    <property type="match status" value="1"/>
</dbReference>
<keyword evidence="2" id="KW-0489">Methyltransferase</keyword>
<dbReference type="InterPro" id="IPR036390">
    <property type="entry name" value="WH_DNA-bd_sf"/>
</dbReference>
<dbReference type="SUPFAM" id="SSF53335">
    <property type="entry name" value="S-adenosyl-L-methionine-dependent methyltransferases"/>
    <property type="match status" value="1"/>
</dbReference>
<evidence type="ECO:0000313" key="2">
    <source>
        <dbReference type="EMBL" id="REF95928.1"/>
    </source>
</evidence>
<dbReference type="Gene3D" id="3.40.50.150">
    <property type="entry name" value="Vaccinia Virus protein VP39"/>
    <property type="match status" value="1"/>
</dbReference>
<dbReference type="InterPro" id="IPR025714">
    <property type="entry name" value="Methyltranfer_dom"/>
</dbReference>
<dbReference type="RefSeq" id="WP_116067533.1">
    <property type="nucleotide sequence ID" value="NZ_BONB01000038.1"/>
</dbReference>
<keyword evidence="2" id="KW-0808">Transferase</keyword>
<comment type="caution">
    <text evidence="2">The sequence shown here is derived from an EMBL/GenBank/DDBJ whole genome shotgun (WGS) entry which is preliminary data.</text>
</comment>
<dbReference type="Proteomes" id="UP000256913">
    <property type="component" value="Unassembled WGS sequence"/>
</dbReference>
<sequence>MTDIKESVGNMLGLLAGYVGHRTVATGIRAGLVAALANDGPATPDELAARTKLDAFYTFAWCRAAFGAGVCDRDGDVYRLAANLDTVLLDETSPAYVGGVFKVLEQPEFFDRFEASLTGGERLWWDGCSPDFIAAVGGTGRPFYRRLVPDGLARVPGLKERLDNGCRVLDTACGSGHGLVLLANAYPNCAVSGVDGDAHSVDIACETLAGAGLDGRVKVWDSPLEKLTVSEPYDVVINNISMHECRDIDAVARNVKAALKPGGVFVISDFPFADDDAGLRTAPGRVMSGIQIFEAQIDDQLLPRRVYDDLLRKHGFTELGSASITPMHALTWGYA</sequence>